<dbReference type="OrthoDB" id="9783151at2"/>
<dbReference type="KEGG" id="xba:C7S18_17150"/>
<keyword evidence="1" id="KW-0808">Transferase</keyword>
<evidence type="ECO:0000256" key="1">
    <source>
        <dbReference type="ARBA" id="ARBA00022679"/>
    </source>
</evidence>
<evidence type="ECO:0000259" key="6">
    <source>
        <dbReference type="PROSITE" id="PS50011"/>
    </source>
</evidence>
<dbReference type="Gene3D" id="3.30.200.20">
    <property type="entry name" value="Phosphorylase Kinase, domain 1"/>
    <property type="match status" value="1"/>
</dbReference>
<protein>
    <recommendedName>
        <fullName evidence="6">Protein kinase domain-containing protein</fullName>
    </recommendedName>
</protein>
<dbReference type="PANTHER" id="PTHR43289">
    <property type="entry name" value="MITOGEN-ACTIVATED PROTEIN KINASE KINASE KINASE 20-RELATED"/>
    <property type="match status" value="1"/>
</dbReference>
<reference evidence="7 8" key="1">
    <citation type="submission" date="2018-03" db="EMBL/GenBank/DDBJ databases">
        <title>Ahniella affigens gen. nov., sp. nov., a gammaproteobacterium isolated from sandy soil near a stream.</title>
        <authorList>
            <person name="Ko Y."/>
            <person name="Kim J.-H."/>
        </authorList>
    </citation>
    <scope>NUCLEOTIDE SEQUENCE [LARGE SCALE GENOMIC DNA]</scope>
    <source>
        <strain evidence="7 8">D13</strain>
    </source>
</reference>
<keyword evidence="4 5" id="KW-0067">ATP-binding</keyword>
<dbReference type="PROSITE" id="PS00107">
    <property type="entry name" value="PROTEIN_KINASE_ATP"/>
    <property type="match status" value="1"/>
</dbReference>
<evidence type="ECO:0000256" key="5">
    <source>
        <dbReference type="PROSITE-ProRule" id="PRU10141"/>
    </source>
</evidence>
<dbReference type="EMBL" id="CP027860">
    <property type="protein sequence ID" value="AVP98802.1"/>
    <property type="molecule type" value="Genomic_DNA"/>
</dbReference>
<keyword evidence="3" id="KW-0418">Kinase</keyword>
<dbReference type="CDD" id="cd14014">
    <property type="entry name" value="STKc_PknB_like"/>
    <property type="match status" value="1"/>
</dbReference>
<feature type="domain" description="Protein kinase" evidence="6">
    <location>
        <begin position="94"/>
        <end position="463"/>
    </location>
</feature>
<evidence type="ECO:0000313" key="7">
    <source>
        <dbReference type="EMBL" id="AVP98802.1"/>
    </source>
</evidence>
<reference evidence="7 8" key="2">
    <citation type="submission" date="2018-03" db="EMBL/GenBank/DDBJ databases">
        <authorList>
            <person name="Keele B.F."/>
        </authorList>
    </citation>
    <scope>NUCLEOTIDE SEQUENCE [LARGE SCALE GENOMIC DNA]</scope>
    <source>
        <strain evidence="7 8">D13</strain>
    </source>
</reference>
<dbReference type="Proteomes" id="UP000241074">
    <property type="component" value="Chromosome"/>
</dbReference>
<dbReference type="InterPro" id="IPR000719">
    <property type="entry name" value="Prot_kinase_dom"/>
</dbReference>
<accession>A0A2P1PVE9</accession>
<dbReference type="InterPro" id="IPR017441">
    <property type="entry name" value="Protein_kinase_ATP_BS"/>
</dbReference>
<dbReference type="AlphaFoldDB" id="A0A2P1PVE9"/>
<dbReference type="PROSITE" id="PS50011">
    <property type="entry name" value="PROTEIN_KINASE_DOM"/>
    <property type="match status" value="1"/>
</dbReference>
<dbReference type="RefSeq" id="WP_106892721.1">
    <property type="nucleotide sequence ID" value="NZ_CP027860.1"/>
</dbReference>
<keyword evidence="8" id="KW-1185">Reference proteome</keyword>
<dbReference type="Pfam" id="PF00069">
    <property type="entry name" value="Pkinase"/>
    <property type="match status" value="1"/>
</dbReference>
<dbReference type="Gene3D" id="1.10.510.10">
    <property type="entry name" value="Transferase(Phosphotransferase) domain 1"/>
    <property type="match status" value="1"/>
</dbReference>
<dbReference type="GO" id="GO:0004674">
    <property type="term" value="F:protein serine/threonine kinase activity"/>
    <property type="evidence" value="ECO:0007669"/>
    <property type="project" value="TreeGrafter"/>
</dbReference>
<dbReference type="InterPro" id="IPR008271">
    <property type="entry name" value="Ser/Thr_kinase_AS"/>
</dbReference>
<dbReference type="PROSITE" id="PS00108">
    <property type="entry name" value="PROTEIN_KINASE_ST"/>
    <property type="match status" value="1"/>
</dbReference>
<sequence>MSRTTVDAKAAFAEIEAHFHALLELPSAARGAALANLSVSASVRQELLRLLAADTSADCLAQLYDAVAEAGQSPLDGPRRNTETAEPGMVFGPWRLLAEIGAGGMGTVFAAERADGQYATEVAIKLLRGFPTSEAIDRLRQERQILAALDHPNIARLLDGGETPAGQPYVVMERVRGQQLEDWLRAAPRSLKDRLSLFQKLCAAVMHAHQQLIVHRDIKPSNVLVRVDNEPKLLDFGVSKLLDWQDERQTSTRVFSRGYTSPEQLQGQRISTRSDVYSLGVLLEAMLSGQPPYDAHARWPGVPIDAELKLIISTARAEHADDRYASVADLAADVDRYQRGLPLLARAPGRLYLLSKFAQRHRVAVSISVMATVLTLFGIWRLITETDRARQAETEALAQSARSEQRFMLLSEVFAGIGNPDAAGQVLDANGLLDRARDRLLERFADDPAEGSPFEQLLGDAYLRAERWHDAERMYAASVRHAKDRSALEVQKAIREWARMLMQQNQPALAIAVLDLAPVSFEGTGQPIDRRELQVRLSLTRLDAMAALQTPGVQALEATVVAYAEQHLPAGHQLRAVLRFRQAQRLELAGDYQALVPVRAAILQEWSADPTARREDLAFQELNLARAIRLAGASADAAWAALQRASDHDQASYGAQLSQLKHEISLERAALAFRDGEIPRANQYVDEASNVAARIPVDTDLESTLLQAEIRLAAGDLALARSLLAGAAELSGSPIMRARLQQLQQALRDASAGKH</sequence>
<keyword evidence="2 5" id="KW-0547">Nucleotide-binding</keyword>
<dbReference type="InterPro" id="IPR011009">
    <property type="entry name" value="Kinase-like_dom_sf"/>
</dbReference>
<proteinExistence type="predicted"/>
<dbReference type="SUPFAM" id="SSF56112">
    <property type="entry name" value="Protein kinase-like (PK-like)"/>
    <property type="match status" value="1"/>
</dbReference>
<dbReference type="SMART" id="SM00220">
    <property type="entry name" value="S_TKc"/>
    <property type="match status" value="1"/>
</dbReference>
<evidence type="ECO:0000313" key="8">
    <source>
        <dbReference type="Proteomes" id="UP000241074"/>
    </source>
</evidence>
<dbReference type="PANTHER" id="PTHR43289:SF34">
    <property type="entry name" value="SERINE_THREONINE-PROTEIN KINASE YBDM-RELATED"/>
    <property type="match status" value="1"/>
</dbReference>
<organism evidence="7 8">
    <name type="scientific">Ahniella affigens</name>
    <dbReference type="NCBI Taxonomy" id="2021234"/>
    <lineage>
        <taxon>Bacteria</taxon>
        <taxon>Pseudomonadati</taxon>
        <taxon>Pseudomonadota</taxon>
        <taxon>Gammaproteobacteria</taxon>
        <taxon>Lysobacterales</taxon>
        <taxon>Rhodanobacteraceae</taxon>
        <taxon>Ahniella</taxon>
    </lineage>
</organism>
<gene>
    <name evidence="7" type="ORF">C7S18_17150</name>
</gene>
<dbReference type="GO" id="GO:0005524">
    <property type="term" value="F:ATP binding"/>
    <property type="evidence" value="ECO:0007669"/>
    <property type="project" value="UniProtKB-UniRule"/>
</dbReference>
<evidence type="ECO:0000256" key="2">
    <source>
        <dbReference type="ARBA" id="ARBA00022741"/>
    </source>
</evidence>
<name>A0A2P1PVE9_9GAMM</name>
<evidence type="ECO:0000256" key="3">
    <source>
        <dbReference type="ARBA" id="ARBA00022777"/>
    </source>
</evidence>
<feature type="binding site" evidence="5">
    <location>
        <position position="125"/>
    </location>
    <ligand>
        <name>ATP</name>
        <dbReference type="ChEBI" id="CHEBI:30616"/>
    </ligand>
</feature>
<evidence type="ECO:0000256" key="4">
    <source>
        <dbReference type="ARBA" id="ARBA00022840"/>
    </source>
</evidence>